<dbReference type="Pfam" id="PF10593">
    <property type="entry name" value="Z1"/>
    <property type="match status" value="1"/>
</dbReference>
<accession>A0A3E0W6C4</accession>
<sequence>MDWSGIKVLIIDDEADQASLNTLGKRHKLSPTYKQLLDMRDTFPHHAYLQYTATPQAPLLVAINDVLSPDFVRVINPGSGYVGGPDYFEQTNRRLVRVIDESDLEMADDPNGGPPESLLDSFRLFIVGCAAVLTQSEPTTRSMLIHPSRVTAPHATFVRWIRRRAEFWLTALRDEEYKAGIRAEFLTSWTDLRSTDPDLPSFEECWAAIRFVLRGLQVVEMNAREGASTPVIEWDNTRAYVLVGGQALDRGFTVEGLAVTYMPRGPGVWNADSIQQRARFFGYKRSFLGQCRVFLDPQLRDAFENYVEHERHMLDSLTAIQNGSESLKDWERQFYLDPAMKATRQSVISIPMIKVEAGQRWIYDPAPISNQKAGEVATAALEHFLETTELEPSQFEHLQGVISVQRALELLESLPNLAESKLPNIRGLKLQLAKLADNDSEQIRLFYLRPKEKTERTVTAGNTVQPFQGASKNYPGDRSLTDPDRITLQIHKFAVRTSREAVPFAEMVVPAFWIPERLAGGWLLEEGGA</sequence>
<evidence type="ECO:0000313" key="3">
    <source>
        <dbReference type="Proteomes" id="UP000257080"/>
    </source>
</evidence>
<proteinExistence type="predicted"/>
<name>A0A3E0W6C4_9MICO</name>
<gene>
    <name evidence="2" type="ORF">B7R25_16790</name>
</gene>
<dbReference type="AlphaFoldDB" id="A0A3E0W6C4"/>
<comment type="caution">
    <text evidence="2">The sequence shown here is derived from an EMBL/GenBank/DDBJ whole genome shotgun (WGS) entry which is preliminary data.</text>
</comment>
<reference evidence="2 3" key="1">
    <citation type="submission" date="2017-04" db="EMBL/GenBank/DDBJ databases">
        <title>Comparative genome analysis of Subtercola boreus.</title>
        <authorList>
            <person name="Cho Y.-J."/>
            <person name="Cho A."/>
            <person name="Kim O.-S."/>
            <person name="Lee J.-I."/>
        </authorList>
    </citation>
    <scope>NUCLEOTIDE SEQUENCE [LARGE SCALE GENOMIC DNA]</scope>
    <source>
        <strain evidence="2 3">P28004</strain>
    </source>
</reference>
<evidence type="ECO:0000313" key="2">
    <source>
        <dbReference type="EMBL" id="RFA24462.1"/>
    </source>
</evidence>
<evidence type="ECO:0000259" key="1">
    <source>
        <dbReference type="Pfam" id="PF10593"/>
    </source>
</evidence>
<organism evidence="2 3">
    <name type="scientific">Subtercola boreus</name>
    <dbReference type="NCBI Taxonomy" id="120213"/>
    <lineage>
        <taxon>Bacteria</taxon>
        <taxon>Bacillati</taxon>
        <taxon>Actinomycetota</taxon>
        <taxon>Actinomycetes</taxon>
        <taxon>Micrococcales</taxon>
        <taxon>Microbacteriaceae</taxon>
        <taxon>Subtercola</taxon>
    </lineage>
</organism>
<dbReference type="InterPro" id="IPR018310">
    <property type="entry name" value="Put_endonuclease_Z1-dom"/>
</dbReference>
<dbReference type="Proteomes" id="UP000257080">
    <property type="component" value="Unassembled WGS sequence"/>
</dbReference>
<dbReference type="EMBL" id="NBXE01000049">
    <property type="protein sequence ID" value="RFA24462.1"/>
    <property type="molecule type" value="Genomic_DNA"/>
</dbReference>
<protein>
    <recommendedName>
        <fullName evidence="1">Putative endonuclease Z1 domain-containing protein</fullName>
    </recommendedName>
</protein>
<feature type="domain" description="Putative endonuclease Z1" evidence="1">
    <location>
        <begin position="117"/>
        <end position="328"/>
    </location>
</feature>